<dbReference type="AlphaFoldDB" id="A0A498Q7Z3"/>
<evidence type="ECO:0000313" key="1">
    <source>
        <dbReference type="EMBL" id="VBA41786.1"/>
    </source>
</evidence>
<protein>
    <submittedName>
        <fullName evidence="1">Uncharacterized protein</fullName>
    </submittedName>
</protein>
<organism evidence="1 2">
    <name type="scientific">Mycobacterium attenuatum</name>
    <dbReference type="NCBI Taxonomy" id="2341086"/>
    <lineage>
        <taxon>Bacteria</taxon>
        <taxon>Bacillati</taxon>
        <taxon>Actinomycetota</taxon>
        <taxon>Actinomycetes</taxon>
        <taxon>Mycobacteriales</taxon>
        <taxon>Mycobacteriaceae</taxon>
        <taxon>Mycobacterium</taxon>
    </lineage>
</organism>
<name>A0A498Q7Z3_9MYCO</name>
<dbReference type="EMBL" id="UPHP01000115">
    <property type="protein sequence ID" value="VBA41786.1"/>
    <property type="molecule type" value="Genomic_DNA"/>
</dbReference>
<accession>A0A498Q7Z3</accession>
<gene>
    <name evidence="1" type="ORF">LAUMK136_04230</name>
</gene>
<keyword evidence="2" id="KW-1185">Reference proteome</keyword>
<reference evidence="1 2" key="1">
    <citation type="submission" date="2018-09" db="EMBL/GenBank/DDBJ databases">
        <authorList>
            <person name="Tagini F."/>
        </authorList>
    </citation>
    <scope>NUCLEOTIDE SEQUENCE [LARGE SCALE GENOMIC DNA]</scope>
    <source>
        <strain evidence="1 2">MK136</strain>
    </source>
</reference>
<dbReference type="Proteomes" id="UP000273307">
    <property type="component" value="Unassembled WGS sequence"/>
</dbReference>
<proteinExistence type="predicted"/>
<sequence>MLYCRIDAWQCQLLPGRAKIMSRPLLFGVSVRHEARVVRMEMRELHHGLLRSEGWEPGRLSWVTTGIDQSGLTKPWRVARQMTCARPDLLKSGVR</sequence>
<evidence type="ECO:0000313" key="2">
    <source>
        <dbReference type="Proteomes" id="UP000273307"/>
    </source>
</evidence>